<feature type="domain" description="NusB/RsmB/TIM44" evidence="7">
    <location>
        <begin position="5"/>
        <end position="134"/>
    </location>
</feature>
<dbReference type="InterPro" id="IPR011605">
    <property type="entry name" value="NusB_fam"/>
</dbReference>
<dbReference type="InterPro" id="IPR006027">
    <property type="entry name" value="NusB_RsmB_TIM44"/>
</dbReference>
<dbReference type="EMBL" id="JQAZ01000001">
    <property type="protein sequence ID" value="KRN33808.1"/>
    <property type="molecule type" value="Genomic_DNA"/>
</dbReference>
<dbReference type="EMBL" id="JQAT01000001">
    <property type="protein sequence ID" value="KRN29663.1"/>
    <property type="molecule type" value="Genomic_DNA"/>
</dbReference>
<keyword evidence="3 6" id="KW-0694">RNA-binding</keyword>
<dbReference type="AlphaFoldDB" id="A0A0R2FM35"/>
<keyword evidence="2 6" id="KW-0889">Transcription antitermination</keyword>
<comment type="caution">
    <text evidence="8">The sequence shown here is derived from an EMBL/GenBank/DDBJ whole genome shotgun (WGS) entry which is preliminary data.</text>
</comment>
<proteinExistence type="inferred from homology"/>
<dbReference type="STRING" id="81857.IV38_GL000550"/>
<dbReference type="HAMAP" id="MF_00073">
    <property type="entry name" value="NusB"/>
    <property type="match status" value="1"/>
</dbReference>
<dbReference type="RefSeq" id="WP_420843252.1">
    <property type="nucleotide sequence ID" value="NZ_JQAT01000001.1"/>
</dbReference>
<evidence type="ECO:0000256" key="5">
    <source>
        <dbReference type="ARBA" id="ARBA00023163"/>
    </source>
</evidence>
<protein>
    <recommendedName>
        <fullName evidence="6">Transcription antitermination protein NusB</fullName>
    </recommendedName>
    <alternativeName>
        <fullName evidence="6">Antitermination factor NusB</fullName>
    </alternativeName>
</protein>
<dbReference type="GO" id="GO:0005829">
    <property type="term" value="C:cytosol"/>
    <property type="evidence" value="ECO:0007669"/>
    <property type="project" value="TreeGrafter"/>
</dbReference>
<dbReference type="SUPFAM" id="SSF48013">
    <property type="entry name" value="NusB-like"/>
    <property type="match status" value="1"/>
</dbReference>
<keyword evidence="10" id="KW-1185">Reference proteome</keyword>
<name>A0A0R2FM35_9LACO</name>
<reference evidence="10 11" key="1">
    <citation type="journal article" date="2015" name="Genome Announc.">
        <title>Expanding the biotechnology potential of lactobacilli through comparative genomics of 213 strains and associated genera.</title>
        <authorList>
            <person name="Sun Z."/>
            <person name="Harris H.M."/>
            <person name="McCann A."/>
            <person name="Guo C."/>
            <person name="Argimon S."/>
            <person name="Zhang W."/>
            <person name="Yang X."/>
            <person name="Jeffery I.B."/>
            <person name="Cooney J.C."/>
            <person name="Kagawa T.F."/>
            <person name="Liu W."/>
            <person name="Song Y."/>
            <person name="Salvetti E."/>
            <person name="Wrobel A."/>
            <person name="Rasinkangas P."/>
            <person name="Parkhill J."/>
            <person name="Rea M.C."/>
            <person name="O'Sullivan O."/>
            <person name="Ritari J."/>
            <person name="Douillard F.P."/>
            <person name="Paul Ross R."/>
            <person name="Yang R."/>
            <person name="Briner A.E."/>
            <person name="Felis G.E."/>
            <person name="de Vos W.M."/>
            <person name="Barrangou R."/>
            <person name="Klaenhammer T.R."/>
            <person name="Caufield P.W."/>
            <person name="Cui Y."/>
            <person name="Zhang H."/>
            <person name="O'Toole P.W."/>
        </authorList>
    </citation>
    <scope>NUCLEOTIDE SEQUENCE [LARGE SCALE GENOMIC DNA]</scope>
    <source>
        <strain evidence="8 11">ATCC BAA-66</strain>
        <strain evidence="9 10">DSM 13344</strain>
    </source>
</reference>
<comment type="similarity">
    <text evidence="1 6">Belongs to the NusB family.</text>
</comment>
<keyword evidence="4 6" id="KW-0805">Transcription regulation</keyword>
<evidence type="ECO:0000313" key="9">
    <source>
        <dbReference type="EMBL" id="KRN33808.1"/>
    </source>
</evidence>
<dbReference type="Proteomes" id="UP000051645">
    <property type="component" value="Unassembled WGS sequence"/>
</dbReference>
<evidence type="ECO:0000256" key="3">
    <source>
        <dbReference type="ARBA" id="ARBA00022884"/>
    </source>
</evidence>
<sequence length="144" mass="16226">MMNRHQIRAAAFQTLFMLNANSDAELPLAYQQVLQLMAQSDDEQPVPAYLEQLVTGVQAQQAQLDEIITAHLKKGWSLQRLSQTDLIILRIALYEMKNVADVPQKASVNEAIELAKQFSDDKSRRFINGLLSQVLTEEQAASEQ</sequence>
<dbReference type="NCBIfam" id="TIGR01951">
    <property type="entry name" value="nusB"/>
    <property type="match status" value="1"/>
</dbReference>
<dbReference type="Gene3D" id="1.10.940.10">
    <property type="entry name" value="NusB-like"/>
    <property type="match status" value="1"/>
</dbReference>
<dbReference type="InterPro" id="IPR035926">
    <property type="entry name" value="NusB-like_sf"/>
</dbReference>
<dbReference type="PANTHER" id="PTHR11078">
    <property type="entry name" value="N UTILIZATION SUBSTANCE PROTEIN B-RELATED"/>
    <property type="match status" value="1"/>
</dbReference>
<evidence type="ECO:0000256" key="6">
    <source>
        <dbReference type="HAMAP-Rule" id="MF_00073"/>
    </source>
</evidence>
<evidence type="ECO:0000256" key="4">
    <source>
        <dbReference type="ARBA" id="ARBA00023015"/>
    </source>
</evidence>
<dbReference type="Pfam" id="PF01029">
    <property type="entry name" value="NusB"/>
    <property type="match status" value="1"/>
</dbReference>
<evidence type="ECO:0000256" key="1">
    <source>
        <dbReference type="ARBA" id="ARBA00005952"/>
    </source>
</evidence>
<dbReference type="GO" id="GO:0003723">
    <property type="term" value="F:RNA binding"/>
    <property type="evidence" value="ECO:0007669"/>
    <property type="project" value="UniProtKB-UniRule"/>
</dbReference>
<keyword evidence="5 6" id="KW-0804">Transcription</keyword>
<evidence type="ECO:0000313" key="8">
    <source>
        <dbReference type="EMBL" id="KRN29663.1"/>
    </source>
</evidence>
<evidence type="ECO:0000256" key="2">
    <source>
        <dbReference type="ARBA" id="ARBA00022814"/>
    </source>
</evidence>
<evidence type="ECO:0000313" key="10">
    <source>
        <dbReference type="Proteomes" id="UP000051645"/>
    </source>
</evidence>
<organism evidence="8 11">
    <name type="scientific">Lactobacillus selangorensis</name>
    <dbReference type="NCBI Taxonomy" id="81857"/>
    <lineage>
        <taxon>Bacteria</taxon>
        <taxon>Bacillati</taxon>
        <taxon>Bacillota</taxon>
        <taxon>Bacilli</taxon>
        <taxon>Lactobacillales</taxon>
        <taxon>Lactobacillaceae</taxon>
        <taxon>Lactobacillus</taxon>
    </lineage>
</organism>
<dbReference type="GO" id="GO:0031564">
    <property type="term" value="P:transcription antitermination"/>
    <property type="evidence" value="ECO:0007669"/>
    <property type="project" value="UniProtKB-KW"/>
</dbReference>
<gene>
    <name evidence="6" type="primary">nusB</name>
    <name evidence="8" type="ORF">IV38_GL000550</name>
    <name evidence="9" type="ORF">IV40_GL000118</name>
</gene>
<evidence type="ECO:0000259" key="7">
    <source>
        <dbReference type="Pfam" id="PF01029"/>
    </source>
</evidence>
<dbReference type="GO" id="GO:0006353">
    <property type="term" value="P:DNA-templated transcription termination"/>
    <property type="evidence" value="ECO:0007669"/>
    <property type="project" value="UniProtKB-UniRule"/>
</dbReference>
<accession>A0A0R2FM35</accession>
<dbReference type="PANTHER" id="PTHR11078:SF3">
    <property type="entry name" value="ANTITERMINATION NUSB DOMAIN-CONTAINING PROTEIN"/>
    <property type="match status" value="1"/>
</dbReference>
<dbReference type="Proteomes" id="UP000051751">
    <property type="component" value="Unassembled WGS sequence"/>
</dbReference>
<evidence type="ECO:0000313" key="11">
    <source>
        <dbReference type="Proteomes" id="UP000051751"/>
    </source>
</evidence>
<comment type="function">
    <text evidence="6">Involved in transcription antitermination. Required for transcription of ribosomal RNA (rRNA) genes. Binds specifically to the boxA antiterminator sequence of the ribosomal RNA (rrn) operons.</text>
</comment>
<dbReference type="PATRIC" id="fig|81857.3.peg.555"/>
<dbReference type="NCBIfam" id="NF001223">
    <property type="entry name" value="PRK00202.1-1"/>
    <property type="match status" value="1"/>
</dbReference>